<dbReference type="SUPFAM" id="SSF48452">
    <property type="entry name" value="TPR-like"/>
    <property type="match status" value="1"/>
</dbReference>
<evidence type="ECO:0000256" key="1">
    <source>
        <dbReference type="ARBA" id="ARBA00023125"/>
    </source>
</evidence>
<evidence type="ECO:0000256" key="2">
    <source>
        <dbReference type="PROSITE-ProRule" id="PRU01091"/>
    </source>
</evidence>
<dbReference type="GO" id="GO:0003677">
    <property type="term" value="F:DNA binding"/>
    <property type="evidence" value="ECO:0007669"/>
    <property type="project" value="UniProtKB-UniRule"/>
</dbReference>
<dbReference type="InterPro" id="IPR011990">
    <property type="entry name" value="TPR-like_helical_dom_sf"/>
</dbReference>
<reference evidence="4 5" key="1">
    <citation type="submission" date="2017-03" db="EMBL/GenBank/DDBJ databases">
        <authorList>
            <person name="Afonso C.L."/>
            <person name="Miller P.J."/>
            <person name="Scott M.A."/>
            <person name="Spackman E."/>
            <person name="Goraichik I."/>
            <person name="Dimitrov K.M."/>
            <person name="Suarez D.L."/>
            <person name="Swayne D.E."/>
        </authorList>
    </citation>
    <scope>NUCLEOTIDE SEQUENCE [LARGE SCALE GENOMIC DNA]</scope>
    <source>
        <strain evidence="4 5">CECT 7745</strain>
    </source>
</reference>
<dbReference type="Gene3D" id="1.25.40.10">
    <property type="entry name" value="Tetratricopeptide repeat domain"/>
    <property type="match status" value="1"/>
</dbReference>
<dbReference type="SMART" id="SM00862">
    <property type="entry name" value="Trans_reg_C"/>
    <property type="match status" value="1"/>
</dbReference>
<protein>
    <submittedName>
        <fullName evidence="4">Transcriptional activator CadC</fullName>
    </submittedName>
</protein>
<dbReference type="GO" id="GO:0006355">
    <property type="term" value="P:regulation of DNA-templated transcription"/>
    <property type="evidence" value="ECO:0007669"/>
    <property type="project" value="InterPro"/>
</dbReference>
<dbReference type="EMBL" id="FWXB01000017">
    <property type="protein sequence ID" value="SMC13839.1"/>
    <property type="molecule type" value="Genomic_DNA"/>
</dbReference>
<evidence type="ECO:0000313" key="4">
    <source>
        <dbReference type="EMBL" id="SMC13839.1"/>
    </source>
</evidence>
<dbReference type="InterPro" id="IPR001867">
    <property type="entry name" value="OmpR/PhoB-type_DNA-bd"/>
</dbReference>
<dbReference type="Gene3D" id="3.40.50.10070">
    <property type="entry name" value="TolB, N-terminal domain"/>
    <property type="match status" value="1"/>
</dbReference>
<dbReference type="AlphaFoldDB" id="A0A1X7BX61"/>
<organism evidence="4 5">
    <name type="scientific">Roseovarius aestuarii</name>
    <dbReference type="NCBI Taxonomy" id="475083"/>
    <lineage>
        <taxon>Bacteria</taxon>
        <taxon>Pseudomonadati</taxon>
        <taxon>Pseudomonadota</taxon>
        <taxon>Alphaproteobacteria</taxon>
        <taxon>Rhodobacterales</taxon>
        <taxon>Roseobacteraceae</taxon>
        <taxon>Roseovarius</taxon>
    </lineage>
</organism>
<keyword evidence="5" id="KW-1185">Reference proteome</keyword>
<sequence length="516" mass="57146">MRSWTFDPGTMRLEAEGVCVNLTPKASAMLACLLRHEGQTVSRETLLSEIWPGLNVTEGLVREYIFDLRSALGDNARDPTYIETIRGKGFRLIGPVQLKASGAGRAQTSGPGGDVRVTVAVMRPTRSESDWDCQQFADCVVRDITTDLSQHHDIAVISQQAAFAMDRSGDPRETAAELGADYLLDSAFVIHEGTVRVSFHLVDGKTARHIWTERIDHSFQDLLTLSDKIVDAVVGALVGWHGELHRAEFKSVSARDSNELNSFENFIRACDIDMRLNEPEIRRSLVHLDRSLELDPSFARCWVIKSVMSQWAIDIIPEPEEALLIASADAIERAYSLDPYDPTTLGYYAMKRARDGDLNGAADLTNRAAQAAGPDPDAAITISTSLALICADFDGAVTFLNRAFELNPTPPGWYKFIEARVAYFARHYDRSIAASYAGTEHVSGLAFRCLSHTGSGDRDAALNAYSELIERYPRFDFDRYAKRMPVAHPEALARFRAGTDQLRKLLSWDAMPGLAS</sequence>
<dbReference type="PROSITE" id="PS51755">
    <property type="entry name" value="OMPR_PHOB"/>
    <property type="match status" value="1"/>
</dbReference>
<dbReference type="SUPFAM" id="SSF46894">
    <property type="entry name" value="C-terminal effector domain of the bipartite response regulators"/>
    <property type="match status" value="1"/>
</dbReference>
<gene>
    <name evidence="4" type="primary">cadC_3</name>
    <name evidence="4" type="ORF">ROA7745_03699</name>
</gene>
<dbReference type="InterPro" id="IPR036388">
    <property type="entry name" value="WH-like_DNA-bd_sf"/>
</dbReference>
<keyword evidence="1 2" id="KW-0238">DNA-binding</keyword>
<dbReference type="GO" id="GO:0000160">
    <property type="term" value="P:phosphorelay signal transduction system"/>
    <property type="evidence" value="ECO:0007669"/>
    <property type="project" value="InterPro"/>
</dbReference>
<evidence type="ECO:0000259" key="3">
    <source>
        <dbReference type="PROSITE" id="PS51755"/>
    </source>
</evidence>
<name>A0A1X7BX61_9RHOB</name>
<dbReference type="Gene3D" id="1.10.10.10">
    <property type="entry name" value="Winged helix-like DNA-binding domain superfamily/Winged helix DNA-binding domain"/>
    <property type="match status" value="1"/>
</dbReference>
<evidence type="ECO:0000313" key="5">
    <source>
        <dbReference type="Proteomes" id="UP000193224"/>
    </source>
</evidence>
<dbReference type="RefSeq" id="WP_176237742.1">
    <property type="nucleotide sequence ID" value="NZ_FWXB01000017.1"/>
</dbReference>
<dbReference type="Proteomes" id="UP000193224">
    <property type="component" value="Unassembled WGS sequence"/>
</dbReference>
<dbReference type="Pfam" id="PF00486">
    <property type="entry name" value="Trans_reg_C"/>
    <property type="match status" value="1"/>
</dbReference>
<proteinExistence type="predicted"/>
<dbReference type="CDD" id="cd00383">
    <property type="entry name" value="trans_reg_C"/>
    <property type="match status" value="1"/>
</dbReference>
<dbReference type="InterPro" id="IPR016032">
    <property type="entry name" value="Sig_transdc_resp-reg_C-effctor"/>
</dbReference>
<feature type="domain" description="OmpR/PhoB-type" evidence="3">
    <location>
        <begin position="1"/>
        <end position="94"/>
    </location>
</feature>
<accession>A0A1X7BX61</accession>
<feature type="DNA-binding region" description="OmpR/PhoB-type" evidence="2">
    <location>
        <begin position="1"/>
        <end position="94"/>
    </location>
</feature>